<protein>
    <submittedName>
        <fullName evidence="2">Spermidine synthase</fullName>
    </submittedName>
</protein>
<accession>A0A290Z3G2</accession>
<dbReference type="SUPFAM" id="SSF53335">
    <property type="entry name" value="S-adenosyl-L-methionine-dependent methyltransferases"/>
    <property type="match status" value="1"/>
</dbReference>
<evidence type="ECO:0000259" key="1">
    <source>
        <dbReference type="Pfam" id="PF08241"/>
    </source>
</evidence>
<dbReference type="Gene3D" id="3.40.50.150">
    <property type="entry name" value="Vaccinia Virus protein VP39"/>
    <property type="match status" value="1"/>
</dbReference>
<feature type="domain" description="Methyltransferase type 11" evidence="1">
    <location>
        <begin position="73"/>
        <end position="175"/>
    </location>
</feature>
<evidence type="ECO:0000313" key="2">
    <source>
        <dbReference type="EMBL" id="ATE53537.1"/>
    </source>
</evidence>
<keyword evidence="3" id="KW-1185">Reference proteome</keyword>
<dbReference type="KEGG" id="apre:CNX65_09725"/>
<dbReference type="EMBL" id="CP023445">
    <property type="protein sequence ID" value="ATE53537.1"/>
    <property type="molecule type" value="Genomic_DNA"/>
</dbReference>
<dbReference type="NCBIfam" id="NF037959">
    <property type="entry name" value="MFS_SpdSyn"/>
    <property type="match status" value="1"/>
</dbReference>
<dbReference type="Proteomes" id="UP000218505">
    <property type="component" value="Chromosome"/>
</dbReference>
<dbReference type="InterPro" id="IPR029063">
    <property type="entry name" value="SAM-dependent_MTases_sf"/>
</dbReference>
<organism evidence="2 3">
    <name type="scientific">Actinosynnema pretiosum</name>
    <dbReference type="NCBI Taxonomy" id="42197"/>
    <lineage>
        <taxon>Bacteria</taxon>
        <taxon>Bacillati</taxon>
        <taxon>Actinomycetota</taxon>
        <taxon>Actinomycetes</taxon>
        <taxon>Pseudonocardiales</taxon>
        <taxon>Pseudonocardiaceae</taxon>
        <taxon>Actinosynnema</taxon>
    </lineage>
</organism>
<dbReference type="RefSeq" id="WP_096492477.1">
    <property type="nucleotide sequence ID" value="NZ_CP023445.1"/>
</dbReference>
<dbReference type="AlphaFoldDB" id="A0A290Z3G2"/>
<gene>
    <name evidence="2" type="ORF">CNX65_09725</name>
</gene>
<dbReference type="GO" id="GO:0008757">
    <property type="term" value="F:S-adenosylmethionine-dependent methyltransferase activity"/>
    <property type="evidence" value="ECO:0007669"/>
    <property type="project" value="InterPro"/>
</dbReference>
<dbReference type="Pfam" id="PF08241">
    <property type="entry name" value="Methyltransf_11"/>
    <property type="match status" value="1"/>
</dbReference>
<evidence type="ECO:0000313" key="3">
    <source>
        <dbReference type="Proteomes" id="UP000218505"/>
    </source>
</evidence>
<proteinExistence type="predicted"/>
<dbReference type="CDD" id="cd02440">
    <property type="entry name" value="AdoMet_MTases"/>
    <property type="match status" value="1"/>
</dbReference>
<name>A0A290Z3G2_9PSEU</name>
<reference evidence="2" key="1">
    <citation type="submission" date="2017-09" db="EMBL/GenBank/DDBJ databases">
        <title>Complete Genome Sequence of ansamitocin-producing Bacterium Actinosynnema pretiosum X47.</title>
        <authorList>
            <person name="Cao G."/>
            <person name="Zong G."/>
            <person name="Zhong C."/>
            <person name="Fu J."/>
        </authorList>
    </citation>
    <scope>NUCLEOTIDE SEQUENCE [LARGE SCALE GENOMIC DNA]</scope>
    <source>
        <strain evidence="2">X47</strain>
    </source>
</reference>
<dbReference type="InterPro" id="IPR013216">
    <property type="entry name" value="Methyltransf_11"/>
</dbReference>
<sequence length="282" mass="30393">MEQRRGVERQVRFGTAQLAPAPYRERGWLLMVDGVLQSCVDLDDPRYLHLPYTRWVARVLDLHWPEGDPVSALQVGGGGFTISRYLAHARPGSAQEVYELDGPLVELVREHLALDAVPGLRVRVEDGEAGIRGAADGSADVVVMDVARVGTIALNLAVTPFLREIARVLRPGGLYLGNMWSAPDLGLALRAVASLREVFPHVALLAEPGLLLGKRAGNAVLAASGRPLPHDGIAEWAEAGGNKVFCLSAEKLTRFKGAAEPLDADIPEDSITPVPRWRTGVS</sequence>